<evidence type="ECO:0000256" key="1">
    <source>
        <dbReference type="SAM" id="Phobius"/>
    </source>
</evidence>
<reference evidence="2 3" key="1">
    <citation type="submission" date="2017-05" db="EMBL/GenBank/DDBJ databases">
        <authorList>
            <person name="Varghese N."/>
            <person name="Submissions S."/>
        </authorList>
    </citation>
    <scope>NUCLEOTIDE SEQUENCE [LARGE SCALE GENOMIC DNA]</scope>
    <source>
        <strain evidence="2 3">DSM 26001</strain>
    </source>
</reference>
<feature type="transmembrane region" description="Helical" evidence="1">
    <location>
        <begin position="67"/>
        <end position="87"/>
    </location>
</feature>
<comment type="caution">
    <text evidence="2">The sequence shown here is derived from an EMBL/GenBank/DDBJ whole genome shotgun (WGS) entry which is preliminary data.</text>
</comment>
<keyword evidence="1" id="KW-1133">Transmembrane helix</keyword>
<dbReference type="EMBL" id="FXUL01000022">
    <property type="protein sequence ID" value="SMP75232.1"/>
    <property type="molecule type" value="Genomic_DNA"/>
</dbReference>
<name>A0ABY1QQY9_9BURK</name>
<proteinExistence type="predicted"/>
<keyword evidence="1" id="KW-0812">Transmembrane</keyword>
<gene>
    <name evidence="2" type="ORF">SAMN06295970_12261</name>
</gene>
<evidence type="ECO:0000313" key="3">
    <source>
        <dbReference type="Proteomes" id="UP001158049"/>
    </source>
</evidence>
<dbReference type="Proteomes" id="UP001158049">
    <property type="component" value="Unassembled WGS sequence"/>
</dbReference>
<protein>
    <submittedName>
        <fullName evidence="2">Uncharacterized protein</fullName>
    </submittedName>
</protein>
<organism evidence="2 3">
    <name type="scientific">Noviherbaspirillum suwonense</name>
    <dbReference type="NCBI Taxonomy" id="1224511"/>
    <lineage>
        <taxon>Bacteria</taxon>
        <taxon>Pseudomonadati</taxon>
        <taxon>Pseudomonadota</taxon>
        <taxon>Betaproteobacteria</taxon>
        <taxon>Burkholderiales</taxon>
        <taxon>Oxalobacteraceae</taxon>
        <taxon>Noviherbaspirillum</taxon>
    </lineage>
</organism>
<feature type="transmembrane region" description="Helical" evidence="1">
    <location>
        <begin position="28"/>
        <end position="55"/>
    </location>
</feature>
<keyword evidence="1" id="KW-0472">Membrane</keyword>
<evidence type="ECO:0000313" key="2">
    <source>
        <dbReference type="EMBL" id="SMP75232.1"/>
    </source>
</evidence>
<sequence>MTGDKLDRTVEDKRALVRKLDAAGWGMLFIWIGIATLLRIGWGVGFLGIGIIMLAVQLGRMRFGLRVEGVGLVMGTLFAAAGVWELVKTRLGQEPVPGGLWPILSIVAGVALVASALLRKRR</sequence>
<feature type="transmembrane region" description="Helical" evidence="1">
    <location>
        <begin position="99"/>
        <end position="118"/>
    </location>
</feature>
<accession>A0ABY1QQY9</accession>
<keyword evidence="3" id="KW-1185">Reference proteome</keyword>